<name>A0A6N4QDZ3_9LEPT</name>
<keyword evidence="1" id="KW-0732">Signal</keyword>
<dbReference type="AlphaFoldDB" id="A0A6N4QDZ3"/>
<accession>A0A6N4QDZ3</accession>
<organism evidence="2 3">
    <name type="scientific">Leptospira yasudae</name>
    <dbReference type="NCBI Taxonomy" id="2202201"/>
    <lineage>
        <taxon>Bacteria</taxon>
        <taxon>Pseudomonadati</taxon>
        <taxon>Spirochaetota</taxon>
        <taxon>Spirochaetia</taxon>
        <taxon>Leptospirales</taxon>
        <taxon>Leptospiraceae</taxon>
        <taxon>Leptospira</taxon>
    </lineage>
</organism>
<evidence type="ECO:0000313" key="2">
    <source>
        <dbReference type="EMBL" id="TGL80074.1"/>
    </source>
</evidence>
<evidence type="ECO:0000313" key="3">
    <source>
        <dbReference type="Proteomes" id="UP000297613"/>
    </source>
</evidence>
<gene>
    <name evidence="2" type="ORF">EHQ83_17390</name>
</gene>
<comment type="caution">
    <text evidence="2">The sequence shown here is derived from an EMBL/GenBank/DDBJ whole genome shotgun (WGS) entry which is preliminary data.</text>
</comment>
<evidence type="ECO:0000256" key="1">
    <source>
        <dbReference type="SAM" id="SignalP"/>
    </source>
</evidence>
<reference evidence="2 3" key="1">
    <citation type="journal article" date="2019" name="PLoS Negl. Trop. Dis.">
        <title>Revisiting the worldwide diversity of Leptospira species in the environment.</title>
        <authorList>
            <person name="Vincent A.T."/>
            <person name="Schiettekatte O."/>
            <person name="Bourhy P."/>
            <person name="Veyrier F.J."/>
            <person name="Picardeau M."/>
        </authorList>
    </citation>
    <scope>NUCLEOTIDE SEQUENCE [LARGE SCALE GENOMIC DNA]</scope>
    <source>
        <strain evidence="2 3">201702445</strain>
    </source>
</reference>
<feature type="chain" id="PRO_5044426031" description="Lipoprotein" evidence="1">
    <location>
        <begin position="22"/>
        <end position="359"/>
    </location>
</feature>
<dbReference type="PROSITE" id="PS51257">
    <property type="entry name" value="PROKAR_LIPOPROTEIN"/>
    <property type="match status" value="1"/>
</dbReference>
<protein>
    <recommendedName>
        <fullName evidence="4">Lipoprotein</fullName>
    </recommendedName>
</protein>
<evidence type="ECO:0008006" key="4">
    <source>
        <dbReference type="Google" id="ProtNLM"/>
    </source>
</evidence>
<feature type="signal peptide" evidence="1">
    <location>
        <begin position="1"/>
        <end position="21"/>
    </location>
</feature>
<dbReference type="EMBL" id="RQGM01000070">
    <property type="protein sequence ID" value="TGL80074.1"/>
    <property type="molecule type" value="Genomic_DNA"/>
</dbReference>
<proteinExistence type="predicted"/>
<dbReference type="RefSeq" id="WP_135572465.1">
    <property type="nucleotide sequence ID" value="NZ_RQGK01000060.1"/>
</dbReference>
<dbReference type="Proteomes" id="UP000297613">
    <property type="component" value="Unassembled WGS sequence"/>
</dbReference>
<sequence>MKKHPGLLLAMILIAAITACKKDSKDDTTQNLALLALLNTRNGLSPEQKSASATANGVVGAASAAQTSGGMTASNEAQTEQMLVADIFENGMDPVVVRNVASQLASLQKEKQDNPVHLTAITATPSGSTPTRSWTFSGDVSGSGVTTQSNTSFGLALGIPNCAISTLAPSGTQGTATFSNGTLAFSGSGTSGAFSGTSNLSANIAFSNYGVFYTDYLAMIQYYKNPPSTTSSISTCEGLQQVFGSFYNAIAKYAVISAGSAAVTYSRTYSGQNAASGVTSNSKFDATVSSPSGLTMTEYEGTTAGASKTVTLQNVKYGYSSSISLSGSPSSPVGSGNFSVSFSGIVNGTAIDQIFSFSF</sequence>